<name>A0A3R7NRY9_TRYRA</name>
<gene>
    <name evidence="2" type="ORF">TraAM80_03692</name>
</gene>
<evidence type="ECO:0000313" key="2">
    <source>
        <dbReference type="EMBL" id="RNF06771.1"/>
    </source>
</evidence>
<dbReference type="InterPro" id="IPR013097">
    <property type="entry name" value="Dabb"/>
</dbReference>
<protein>
    <recommendedName>
        <fullName evidence="1">Stress-response A/B barrel domain-containing protein</fullName>
    </recommendedName>
</protein>
<feature type="domain" description="Stress-response A/B barrel" evidence="1">
    <location>
        <begin position="1"/>
        <end position="97"/>
    </location>
</feature>
<dbReference type="InterPro" id="IPR011008">
    <property type="entry name" value="Dimeric_a/b-barrel"/>
</dbReference>
<dbReference type="Pfam" id="PF07876">
    <property type="entry name" value="Dabb"/>
    <property type="match status" value="1"/>
</dbReference>
<dbReference type="RefSeq" id="XP_029239439.1">
    <property type="nucleotide sequence ID" value="XM_029380645.1"/>
</dbReference>
<organism evidence="2 3">
    <name type="scientific">Trypanosoma rangeli</name>
    <dbReference type="NCBI Taxonomy" id="5698"/>
    <lineage>
        <taxon>Eukaryota</taxon>
        <taxon>Discoba</taxon>
        <taxon>Euglenozoa</taxon>
        <taxon>Kinetoplastea</taxon>
        <taxon>Metakinetoplastina</taxon>
        <taxon>Trypanosomatida</taxon>
        <taxon>Trypanosomatidae</taxon>
        <taxon>Trypanosoma</taxon>
        <taxon>Herpetosoma</taxon>
    </lineage>
</organism>
<dbReference type="OMA" id="IELHFGA"/>
<evidence type="ECO:0000313" key="3">
    <source>
        <dbReference type="Proteomes" id="UP000283634"/>
    </source>
</evidence>
<dbReference type="GeneID" id="40327625"/>
<dbReference type="OrthoDB" id="42919at2759"/>
<dbReference type="PROSITE" id="PS51502">
    <property type="entry name" value="S_R_A_B_BARREL"/>
    <property type="match status" value="1"/>
</dbReference>
<dbReference type="SMART" id="SM00886">
    <property type="entry name" value="Dabb"/>
    <property type="match status" value="1"/>
</dbReference>
<dbReference type="AlphaFoldDB" id="A0A3R7NRY9"/>
<comment type="caution">
    <text evidence="2">The sequence shown here is derived from an EMBL/GenBank/DDBJ whole genome shotgun (WGS) entry which is preliminary data.</text>
</comment>
<keyword evidence="3" id="KW-1185">Reference proteome</keyword>
<proteinExistence type="predicted"/>
<dbReference type="EMBL" id="MKGL01000101">
    <property type="protein sequence ID" value="RNF06771.1"/>
    <property type="molecule type" value="Genomic_DNA"/>
</dbReference>
<dbReference type="SUPFAM" id="SSF54909">
    <property type="entry name" value="Dimeric alpha+beta barrel"/>
    <property type="match status" value="1"/>
</dbReference>
<evidence type="ECO:0000259" key="1">
    <source>
        <dbReference type="PROSITE" id="PS51502"/>
    </source>
</evidence>
<sequence length="105" mass="12136">MRVVLFQLRDGMDEDKLESLLLAARSEIPGVVDMHFGGNKVHLTKYGDALKSKYTHVLISRHEREEFLREYISHPRYRDITQYIVSFSTAPATAVNFYANGRPHL</sequence>
<dbReference type="Proteomes" id="UP000283634">
    <property type="component" value="Unassembled WGS sequence"/>
</dbReference>
<reference evidence="2 3" key="1">
    <citation type="journal article" date="2018" name="BMC Genomics">
        <title>Genomic comparison of Trypanosoma conorhini and Trypanosoma rangeli to Trypanosoma cruzi strains of high and low virulence.</title>
        <authorList>
            <person name="Bradwell K.R."/>
            <person name="Koparde V.N."/>
            <person name="Matveyev A.V."/>
            <person name="Serrano M.G."/>
            <person name="Alves J.M."/>
            <person name="Parikh H."/>
            <person name="Huang B."/>
            <person name="Lee V."/>
            <person name="Espinosa-Alvarez O."/>
            <person name="Ortiz P.A."/>
            <person name="Costa-Martins A.G."/>
            <person name="Teixeira M.M."/>
            <person name="Buck G.A."/>
        </authorList>
    </citation>
    <scope>NUCLEOTIDE SEQUENCE [LARGE SCALE GENOMIC DNA]</scope>
    <source>
        <strain evidence="2 3">AM80</strain>
    </source>
</reference>
<accession>A0A3R7NRY9</accession>
<dbReference type="Gene3D" id="3.30.70.100">
    <property type="match status" value="1"/>
</dbReference>